<dbReference type="PANTHER" id="PTHR34148">
    <property type="entry name" value="ADENOSYLCOBINAMIDE-GDP RIBAZOLETRANSFERASE"/>
    <property type="match status" value="1"/>
</dbReference>
<keyword evidence="12 19" id="KW-1133">Transmembrane helix</keyword>
<organism evidence="20 21">
    <name type="scientific">Actibacterium mucosum KCTC 23349</name>
    <dbReference type="NCBI Taxonomy" id="1454373"/>
    <lineage>
        <taxon>Bacteria</taxon>
        <taxon>Pseudomonadati</taxon>
        <taxon>Pseudomonadota</taxon>
        <taxon>Alphaproteobacteria</taxon>
        <taxon>Rhodobacterales</taxon>
        <taxon>Roseobacteraceae</taxon>
        <taxon>Actibacterium</taxon>
    </lineage>
</organism>
<evidence type="ECO:0000313" key="20">
    <source>
        <dbReference type="EMBL" id="KAJ55193.1"/>
    </source>
</evidence>
<dbReference type="EMBL" id="JFKE01000005">
    <property type="protein sequence ID" value="KAJ55193.1"/>
    <property type="molecule type" value="Genomic_DNA"/>
</dbReference>
<feature type="transmembrane region" description="Helical" evidence="19">
    <location>
        <begin position="109"/>
        <end position="129"/>
    </location>
</feature>
<keyword evidence="21" id="KW-1185">Reference proteome</keyword>
<dbReference type="GO" id="GO:0005886">
    <property type="term" value="C:plasma membrane"/>
    <property type="evidence" value="ECO:0007669"/>
    <property type="project" value="UniProtKB-SubCell"/>
</dbReference>
<dbReference type="Proteomes" id="UP000026249">
    <property type="component" value="Unassembled WGS sequence"/>
</dbReference>
<comment type="pathway">
    <text evidence="3 19">Cofactor biosynthesis; adenosylcobalamin biosynthesis; adenosylcobalamin from cob(II)yrinate a,c-diamide: step 7/7.</text>
</comment>
<dbReference type="InterPro" id="IPR003805">
    <property type="entry name" value="CobS"/>
</dbReference>
<comment type="function">
    <text evidence="14 19">Joins adenosylcobinamide-GDP and alpha-ribazole to generate adenosylcobalamin (Ado-cobalamin). Also synthesizes adenosylcobalamin 5'-phosphate from adenosylcobinamide-GDP and alpha-ribazole 5'-phosphate.</text>
</comment>
<proteinExistence type="inferred from homology"/>
<reference evidence="20 21" key="1">
    <citation type="submission" date="2014-03" db="EMBL/GenBank/DDBJ databases">
        <title>Draft Genome Sequence of Actibacterium mucosum KCTC 23349, a Marine Alphaproteobacterium with Complex Ionic Requirements Isolated from Mediterranean Seawater at Malvarrosa Beach, Valencia, Spain.</title>
        <authorList>
            <person name="Arahal D.R."/>
            <person name="Shao Z."/>
            <person name="Lai Q."/>
            <person name="Pujalte M.J."/>
        </authorList>
    </citation>
    <scope>NUCLEOTIDE SEQUENCE [LARGE SCALE GENOMIC DNA]</scope>
    <source>
        <strain evidence="20 21">KCTC 23349</strain>
    </source>
</reference>
<evidence type="ECO:0000256" key="16">
    <source>
        <dbReference type="ARBA" id="ARBA00032853"/>
    </source>
</evidence>
<dbReference type="UniPathway" id="UPA00148">
    <property type="reaction ID" value="UER00238"/>
</dbReference>
<evidence type="ECO:0000256" key="8">
    <source>
        <dbReference type="ARBA" id="ARBA00022573"/>
    </source>
</evidence>
<dbReference type="NCBIfam" id="TIGR00317">
    <property type="entry name" value="cobS"/>
    <property type="match status" value="1"/>
</dbReference>
<dbReference type="GO" id="GO:0051073">
    <property type="term" value="F:adenosylcobinamide-GDP ribazoletransferase activity"/>
    <property type="evidence" value="ECO:0007669"/>
    <property type="project" value="UniProtKB-UniRule"/>
</dbReference>
<feature type="transmembrane region" description="Helical" evidence="19">
    <location>
        <begin position="177"/>
        <end position="210"/>
    </location>
</feature>
<evidence type="ECO:0000256" key="11">
    <source>
        <dbReference type="ARBA" id="ARBA00022842"/>
    </source>
</evidence>
<keyword evidence="11 19" id="KW-0460">Magnesium</keyword>
<feature type="transmembrane region" description="Helical" evidence="19">
    <location>
        <begin position="34"/>
        <end position="59"/>
    </location>
</feature>
<evidence type="ECO:0000256" key="4">
    <source>
        <dbReference type="ARBA" id="ARBA00010561"/>
    </source>
</evidence>
<keyword evidence="13 19" id="KW-0472">Membrane</keyword>
<evidence type="ECO:0000256" key="18">
    <source>
        <dbReference type="ARBA" id="ARBA00049504"/>
    </source>
</evidence>
<dbReference type="GO" id="GO:0009236">
    <property type="term" value="P:cobalamin biosynthetic process"/>
    <property type="evidence" value="ECO:0007669"/>
    <property type="project" value="UniProtKB-UniRule"/>
</dbReference>
<comment type="cofactor">
    <cofactor evidence="1 19">
        <name>Mg(2+)</name>
        <dbReference type="ChEBI" id="CHEBI:18420"/>
    </cofactor>
</comment>
<evidence type="ECO:0000256" key="9">
    <source>
        <dbReference type="ARBA" id="ARBA00022679"/>
    </source>
</evidence>
<evidence type="ECO:0000256" key="7">
    <source>
        <dbReference type="ARBA" id="ARBA00022475"/>
    </source>
</evidence>
<dbReference type="HAMAP" id="MF_00719">
    <property type="entry name" value="CobS"/>
    <property type="match status" value="1"/>
</dbReference>
<accession>A0A037ZGC4</accession>
<keyword evidence="7 19" id="KW-1003">Cell membrane</keyword>
<evidence type="ECO:0000256" key="19">
    <source>
        <dbReference type="HAMAP-Rule" id="MF_00719"/>
    </source>
</evidence>
<comment type="similarity">
    <text evidence="4 19">Belongs to the CobS family.</text>
</comment>
<gene>
    <name evidence="19" type="primary">cobS</name>
    <name evidence="20" type="ORF">ACMU_15670</name>
</gene>
<evidence type="ECO:0000256" key="12">
    <source>
        <dbReference type="ARBA" id="ARBA00022989"/>
    </source>
</evidence>
<evidence type="ECO:0000256" key="10">
    <source>
        <dbReference type="ARBA" id="ARBA00022692"/>
    </source>
</evidence>
<evidence type="ECO:0000256" key="13">
    <source>
        <dbReference type="ARBA" id="ARBA00023136"/>
    </source>
</evidence>
<comment type="subcellular location">
    <subcellularLocation>
        <location evidence="2 19">Cell membrane</location>
        <topology evidence="2 19">Multi-pass membrane protein</topology>
    </subcellularLocation>
</comment>
<dbReference type="GO" id="GO:0008818">
    <property type="term" value="F:cobalamin 5'-phosphate synthase activity"/>
    <property type="evidence" value="ECO:0007669"/>
    <property type="project" value="UniProtKB-UniRule"/>
</dbReference>
<dbReference type="RefSeq" id="WP_035260472.1">
    <property type="nucleotide sequence ID" value="NZ_JFKE01000005.1"/>
</dbReference>
<evidence type="ECO:0000256" key="5">
    <source>
        <dbReference type="ARBA" id="ARBA00013200"/>
    </source>
</evidence>
<evidence type="ECO:0000256" key="6">
    <source>
        <dbReference type="ARBA" id="ARBA00015850"/>
    </source>
</evidence>
<evidence type="ECO:0000256" key="14">
    <source>
        <dbReference type="ARBA" id="ARBA00025228"/>
    </source>
</evidence>
<name>A0A037ZGC4_9RHOB</name>
<comment type="caution">
    <text evidence="20">The sequence shown here is derived from an EMBL/GenBank/DDBJ whole genome shotgun (WGS) entry which is preliminary data.</text>
</comment>
<evidence type="ECO:0000256" key="15">
    <source>
        <dbReference type="ARBA" id="ARBA00032605"/>
    </source>
</evidence>
<dbReference type="STRING" id="1454373.ACMU_15670"/>
<evidence type="ECO:0000256" key="2">
    <source>
        <dbReference type="ARBA" id="ARBA00004651"/>
    </source>
</evidence>
<comment type="catalytic activity">
    <reaction evidence="18 19">
        <text>alpha-ribazole 5'-phosphate + adenosylcob(III)inamide-GDP = adenosylcob(III)alamin 5'-phosphate + GMP + H(+)</text>
        <dbReference type="Rhea" id="RHEA:23560"/>
        <dbReference type="ChEBI" id="CHEBI:15378"/>
        <dbReference type="ChEBI" id="CHEBI:57918"/>
        <dbReference type="ChEBI" id="CHEBI:58115"/>
        <dbReference type="ChEBI" id="CHEBI:60487"/>
        <dbReference type="ChEBI" id="CHEBI:60493"/>
        <dbReference type="EC" id="2.7.8.26"/>
    </reaction>
</comment>
<evidence type="ECO:0000256" key="3">
    <source>
        <dbReference type="ARBA" id="ARBA00004663"/>
    </source>
</evidence>
<protein>
    <recommendedName>
        <fullName evidence="6 19">Adenosylcobinamide-GDP ribazoletransferase</fullName>
        <ecNumber evidence="5 19">2.7.8.26</ecNumber>
    </recommendedName>
    <alternativeName>
        <fullName evidence="16 19">Cobalamin synthase</fullName>
    </alternativeName>
    <alternativeName>
        <fullName evidence="15 19">Cobalamin-5'-phosphate synthase</fullName>
    </alternativeName>
</protein>
<keyword evidence="10 19" id="KW-0812">Transmembrane</keyword>
<evidence type="ECO:0000256" key="1">
    <source>
        <dbReference type="ARBA" id="ARBA00001946"/>
    </source>
</evidence>
<dbReference type="PANTHER" id="PTHR34148:SF1">
    <property type="entry name" value="ADENOSYLCOBINAMIDE-GDP RIBAZOLETRANSFERASE"/>
    <property type="match status" value="1"/>
</dbReference>
<dbReference type="AlphaFoldDB" id="A0A037ZGC4"/>
<evidence type="ECO:0000256" key="17">
    <source>
        <dbReference type="ARBA" id="ARBA00048623"/>
    </source>
</evidence>
<evidence type="ECO:0000313" key="21">
    <source>
        <dbReference type="Proteomes" id="UP000026249"/>
    </source>
</evidence>
<dbReference type="OrthoDB" id="9794626at2"/>
<feature type="transmembrane region" description="Helical" evidence="19">
    <location>
        <begin position="135"/>
        <end position="156"/>
    </location>
</feature>
<dbReference type="Pfam" id="PF02654">
    <property type="entry name" value="CobS"/>
    <property type="match status" value="1"/>
</dbReference>
<dbReference type="EC" id="2.7.8.26" evidence="5 19"/>
<sequence length="244" mass="24222">MSRHAELHAALMLLTRLPVKPVGGETPSMADSRWAFPLAGAVVGAISALVFWLAGVLGLGPFAVALLAIGAGVLATGGLHEDGLADLADGLGGGATKDRKLEIMRDSRIGSYGVLALILSLGLITAGIVEAAPVFWAFIAIGVASRAAMAAALILLPPVRDDGLGHAASGGRADGTIMVIGAMAALALLPLGWSAIVVAGGVILGAGVVARLAMKQLGGQTGDVLGATQKAAEIGGWLALAMVC</sequence>
<comment type="catalytic activity">
    <reaction evidence="17 19">
        <text>alpha-ribazole + adenosylcob(III)inamide-GDP = adenosylcob(III)alamin + GMP + H(+)</text>
        <dbReference type="Rhea" id="RHEA:16049"/>
        <dbReference type="ChEBI" id="CHEBI:10329"/>
        <dbReference type="ChEBI" id="CHEBI:15378"/>
        <dbReference type="ChEBI" id="CHEBI:18408"/>
        <dbReference type="ChEBI" id="CHEBI:58115"/>
        <dbReference type="ChEBI" id="CHEBI:60487"/>
        <dbReference type="EC" id="2.7.8.26"/>
    </reaction>
</comment>
<keyword evidence="8 19" id="KW-0169">Cobalamin biosynthesis</keyword>
<keyword evidence="9 19" id="KW-0808">Transferase</keyword>